<evidence type="ECO:0000313" key="2">
    <source>
        <dbReference type="EMBL" id="KAF6031440.1"/>
    </source>
</evidence>
<evidence type="ECO:0000256" key="1">
    <source>
        <dbReference type="SAM" id="SignalP"/>
    </source>
</evidence>
<proteinExistence type="predicted"/>
<gene>
    <name evidence="2" type="ORF">EB796_010249</name>
</gene>
<organism evidence="2 3">
    <name type="scientific">Bugula neritina</name>
    <name type="common">Brown bryozoan</name>
    <name type="synonym">Sertularia neritina</name>
    <dbReference type="NCBI Taxonomy" id="10212"/>
    <lineage>
        <taxon>Eukaryota</taxon>
        <taxon>Metazoa</taxon>
        <taxon>Spiralia</taxon>
        <taxon>Lophotrochozoa</taxon>
        <taxon>Bryozoa</taxon>
        <taxon>Gymnolaemata</taxon>
        <taxon>Cheilostomatida</taxon>
        <taxon>Flustrina</taxon>
        <taxon>Buguloidea</taxon>
        <taxon>Bugulidae</taxon>
        <taxon>Bugula</taxon>
    </lineage>
</organism>
<evidence type="ECO:0000313" key="3">
    <source>
        <dbReference type="Proteomes" id="UP000593567"/>
    </source>
</evidence>
<feature type="signal peptide" evidence="1">
    <location>
        <begin position="1"/>
        <end position="21"/>
    </location>
</feature>
<dbReference type="OrthoDB" id="2684236at2759"/>
<dbReference type="Proteomes" id="UP000593567">
    <property type="component" value="Unassembled WGS sequence"/>
</dbReference>
<sequence length="169" mass="18855">MLPWILLKFILKLFIFRKCFSIQTGKVVLKLQAGLFSNVVMPETVESLWGPVPLGRLPPGVVNHCTVANHKLLVPGTFANVLCPVFLRDQMMAVSHLVGTDQIPDSQSSVIQNLSSYLYLKKSSGERAMLIKTANGDRAVLYGHWANMKKGCQVQEAEEGRLAIREIYE</sequence>
<name>A0A7J7JYG0_BUGNE</name>
<protein>
    <submittedName>
        <fullName evidence="2">Uncharacterized protein</fullName>
    </submittedName>
</protein>
<keyword evidence="3" id="KW-1185">Reference proteome</keyword>
<feature type="chain" id="PRO_5029450256" evidence="1">
    <location>
        <begin position="22"/>
        <end position="169"/>
    </location>
</feature>
<keyword evidence="1" id="KW-0732">Signal</keyword>
<accession>A0A7J7JYG0</accession>
<dbReference type="AlphaFoldDB" id="A0A7J7JYG0"/>
<dbReference type="EMBL" id="VXIV02001604">
    <property type="protein sequence ID" value="KAF6031440.1"/>
    <property type="molecule type" value="Genomic_DNA"/>
</dbReference>
<comment type="caution">
    <text evidence="2">The sequence shown here is derived from an EMBL/GenBank/DDBJ whole genome shotgun (WGS) entry which is preliminary data.</text>
</comment>
<reference evidence="2" key="1">
    <citation type="submission" date="2020-06" db="EMBL/GenBank/DDBJ databases">
        <title>Draft genome of Bugula neritina, a colonial animal packing powerful symbionts and potential medicines.</title>
        <authorList>
            <person name="Rayko M."/>
        </authorList>
    </citation>
    <scope>NUCLEOTIDE SEQUENCE [LARGE SCALE GENOMIC DNA]</scope>
    <source>
        <strain evidence="2">Kwan_BN1</strain>
    </source>
</reference>